<dbReference type="PROSITE" id="PS50157">
    <property type="entry name" value="ZINC_FINGER_C2H2_2"/>
    <property type="match status" value="4"/>
</dbReference>
<dbReference type="OMA" id="FNQSHGP"/>
<dbReference type="SMART" id="SM00355">
    <property type="entry name" value="ZnF_C2H2"/>
    <property type="match status" value="4"/>
</dbReference>
<evidence type="ECO:0000256" key="6">
    <source>
        <dbReference type="ARBA" id="ARBA00023015"/>
    </source>
</evidence>
<evidence type="ECO:0000313" key="13">
    <source>
        <dbReference type="EMBL" id="SSX11466.1"/>
    </source>
</evidence>
<keyword evidence="2" id="KW-0479">Metal-binding</keyword>
<reference evidence="13" key="1">
    <citation type="submission" date="2018-04" db="EMBL/GenBank/DDBJ databases">
        <authorList>
            <person name="Go L.Y."/>
            <person name="Mitchell J.A."/>
        </authorList>
    </citation>
    <scope>NUCLEOTIDE SEQUENCE</scope>
    <source>
        <tissue evidence="13">Whole organism</tissue>
    </source>
</reference>
<comment type="subcellular location">
    <subcellularLocation>
        <location evidence="1">Nucleus</location>
    </subcellularLocation>
</comment>
<evidence type="ECO:0000256" key="4">
    <source>
        <dbReference type="ARBA" id="ARBA00022771"/>
    </source>
</evidence>
<proteinExistence type="predicted"/>
<name>A0A336MQH3_CULSO</name>
<dbReference type="FunFam" id="3.30.160.60:FF:002343">
    <property type="entry name" value="Zinc finger protein 33A"/>
    <property type="match status" value="1"/>
</dbReference>
<dbReference type="InterPro" id="IPR036236">
    <property type="entry name" value="Znf_C2H2_sf"/>
</dbReference>
<keyword evidence="7" id="KW-0238">DNA-binding</keyword>
<feature type="region of interest" description="Disordered" evidence="11">
    <location>
        <begin position="14"/>
        <end position="44"/>
    </location>
</feature>
<evidence type="ECO:0000256" key="9">
    <source>
        <dbReference type="ARBA" id="ARBA00023242"/>
    </source>
</evidence>
<feature type="region of interest" description="Disordered" evidence="11">
    <location>
        <begin position="434"/>
        <end position="480"/>
    </location>
</feature>
<feature type="compositionally biased region" description="Low complexity" evidence="11">
    <location>
        <begin position="441"/>
        <end position="458"/>
    </location>
</feature>
<dbReference type="FunFam" id="3.30.160.60:FF:000843">
    <property type="entry name" value="Potential zinc finger protein"/>
    <property type="match status" value="1"/>
</dbReference>
<dbReference type="GO" id="GO:0006355">
    <property type="term" value="P:regulation of DNA-templated transcription"/>
    <property type="evidence" value="ECO:0007669"/>
    <property type="project" value="UniProtKB-ARBA"/>
</dbReference>
<keyword evidence="8" id="KW-0804">Transcription</keyword>
<dbReference type="PROSITE" id="PS00028">
    <property type="entry name" value="ZINC_FINGER_C2H2_1"/>
    <property type="match status" value="4"/>
</dbReference>
<keyword evidence="5" id="KW-0862">Zinc</keyword>
<feature type="compositionally biased region" description="Low complexity" evidence="11">
    <location>
        <begin position="27"/>
        <end position="44"/>
    </location>
</feature>
<evidence type="ECO:0000313" key="14">
    <source>
        <dbReference type="EMBL" id="SSX31033.1"/>
    </source>
</evidence>
<dbReference type="PANTHER" id="PTHR16515:SF49">
    <property type="entry name" value="GASTRULA ZINC FINGER PROTEIN XLCGF49.1-LIKE-RELATED"/>
    <property type="match status" value="1"/>
</dbReference>
<dbReference type="AlphaFoldDB" id="A0A336MQH3"/>
<protein>
    <submittedName>
        <fullName evidence="14">CSON003197 protein</fullName>
    </submittedName>
</protein>
<evidence type="ECO:0000256" key="8">
    <source>
        <dbReference type="ARBA" id="ARBA00023163"/>
    </source>
</evidence>
<dbReference type="GO" id="GO:0003677">
    <property type="term" value="F:DNA binding"/>
    <property type="evidence" value="ECO:0007669"/>
    <property type="project" value="UniProtKB-KW"/>
</dbReference>
<feature type="domain" description="C2H2-type" evidence="12">
    <location>
        <begin position="403"/>
        <end position="430"/>
    </location>
</feature>
<dbReference type="InterPro" id="IPR050331">
    <property type="entry name" value="Zinc_finger"/>
</dbReference>
<evidence type="ECO:0000256" key="11">
    <source>
        <dbReference type="SAM" id="MobiDB-lite"/>
    </source>
</evidence>
<accession>A0A336MQH3</accession>
<dbReference type="Gene3D" id="3.30.160.60">
    <property type="entry name" value="Classic Zinc Finger"/>
    <property type="match status" value="3"/>
</dbReference>
<evidence type="ECO:0000256" key="3">
    <source>
        <dbReference type="ARBA" id="ARBA00022737"/>
    </source>
</evidence>
<feature type="domain" description="C2H2-type" evidence="12">
    <location>
        <begin position="375"/>
        <end position="402"/>
    </location>
</feature>
<evidence type="ECO:0000256" key="2">
    <source>
        <dbReference type="ARBA" id="ARBA00022723"/>
    </source>
</evidence>
<organism evidence="14">
    <name type="scientific">Culicoides sonorensis</name>
    <name type="common">Biting midge</name>
    <dbReference type="NCBI Taxonomy" id="179676"/>
    <lineage>
        <taxon>Eukaryota</taxon>
        <taxon>Metazoa</taxon>
        <taxon>Ecdysozoa</taxon>
        <taxon>Arthropoda</taxon>
        <taxon>Hexapoda</taxon>
        <taxon>Insecta</taxon>
        <taxon>Pterygota</taxon>
        <taxon>Neoptera</taxon>
        <taxon>Endopterygota</taxon>
        <taxon>Diptera</taxon>
        <taxon>Nematocera</taxon>
        <taxon>Chironomoidea</taxon>
        <taxon>Ceratopogonidae</taxon>
        <taxon>Ceratopogoninae</taxon>
        <taxon>Culicoides</taxon>
        <taxon>Monoculicoides</taxon>
    </lineage>
</organism>
<dbReference type="InterPro" id="IPR013087">
    <property type="entry name" value="Znf_C2H2_type"/>
</dbReference>
<dbReference type="GO" id="GO:0005634">
    <property type="term" value="C:nucleus"/>
    <property type="evidence" value="ECO:0007669"/>
    <property type="project" value="UniProtKB-SubCell"/>
</dbReference>
<sequence length="514" mass="57979">MNFSPFSTHFPGISQFVPNSSLGTQDTSNTNNNANRYTNTSSNNTINSINQNKQYANQSISPAQYGTVSYSQSNSETKNNIILTNSNYQQISTNQLGKDNVLQHSDLTQDLTALLQQTDTKRVLQNVNTNWQNLSSPATSVADYLSHLPNTLPLSLHHFLKYSAENIKKETSQNPLTTIDISHTLSHPQVTTSSQINLNNLTSSLLPSTTSIANLIQQQTTITQSSNTIQASSANSHENSNNIQIPSQLIINQVSNTSQTNVVKHQKVQNDQVSIVASGITVKKQKKKKKKLPKEKKTRLKLGVGEIRLTSALDGSTLYECPDCQVCYPERSILEQHMVGHNLERKFICDVCNAGLKRKDHLTRHKQSHNPQRPFICTVCLKGFKRKEQLTLHVVIHSGEKRHVCNECGKGFYRKDHLRKHTRSHIMRRLKAEINQPTEDQSANNNNNQQEQTRAQQNMGQNTLHTNNNNNSTHDEQQQQLNSIQQTLIQQQMIQAQQLQAQMHQQGQLMTNLK</sequence>
<keyword evidence="4 10" id="KW-0863">Zinc-finger</keyword>
<evidence type="ECO:0000256" key="5">
    <source>
        <dbReference type="ARBA" id="ARBA00022833"/>
    </source>
</evidence>
<dbReference type="PANTHER" id="PTHR16515">
    <property type="entry name" value="PR DOMAIN ZINC FINGER PROTEIN"/>
    <property type="match status" value="1"/>
</dbReference>
<evidence type="ECO:0000256" key="7">
    <source>
        <dbReference type="ARBA" id="ARBA00023125"/>
    </source>
</evidence>
<keyword evidence="3" id="KW-0677">Repeat</keyword>
<evidence type="ECO:0000259" key="12">
    <source>
        <dbReference type="PROSITE" id="PS50157"/>
    </source>
</evidence>
<dbReference type="EMBL" id="UFQS01001564">
    <property type="protein sequence ID" value="SSX11466.1"/>
    <property type="molecule type" value="Genomic_DNA"/>
</dbReference>
<evidence type="ECO:0000256" key="10">
    <source>
        <dbReference type="PROSITE-ProRule" id="PRU00042"/>
    </source>
</evidence>
<feature type="domain" description="C2H2-type" evidence="12">
    <location>
        <begin position="319"/>
        <end position="346"/>
    </location>
</feature>
<keyword evidence="9" id="KW-0539">Nucleus</keyword>
<dbReference type="SUPFAM" id="SSF57667">
    <property type="entry name" value="beta-beta-alpha zinc fingers"/>
    <property type="match status" value="2"/>
</dbReference>
<dbReference type="Pfam" id="PF00096">
    <property type="entry name" value="zf-C2H2"/>
    <property type="match status" value="3"/>
</dbReference>
<feature type="compositionally biased region" description="Polar residues" evidence="11">
    <location>
        <begin position="16"/>
        <end position="26"/>
    </location>
</feature>
<reference evidence="14" key="2">
    <citation type="submission" date="2018-07" db="EMBL/GenBank/DDBJ databases">
        <authorList>
            <person name="Quirk P.G."/>
            <person name="Krulwich T.A."/>
        </authorList>
    </citation>
    <scope>NUCLEOTIDE SEQUENCE</scope>
</reference>
<feature type="domain" description="C2H2-type" evidence="12">
    <location>
        <begin position="347"/>
        <end position="374"/>
    </location>
</feature>
<dbReference type="VEuPathDB" id="VectorBase:CSON003197"/>
<dbReference type="EMBL" id="UFQT01001564">
    <property type="protein sequence ID" value="SSX31033.1"/>
    <property type="molecule type" value="Genomic_DNA"/>
</dbReference>
<gene>
    <name evidence="14" type="primary">CSON003197</name>
</gene>
<keyword evidence="6" id="KW-0805">Transcription regulation</keyword>
<dbReference type="GO" id="GO:0008270">
    <property type="term" value="F:zinc ion binding"/>
    <property type="evidence" value="ECO:0007669"/>
    <property type="project" value="UniProtKB-KW"/>
</dbReference>
<evidence type="ECO:0000256" key="1">
    <source>
        <dbReference type="ARBA" id="ARBA00004123"/>
    </source>
</evidence>